<dbReference type="InterPro" id="IPR029058">
    <property type="entry name" value="AB_hydrolase_fold"/>
</dbReference>
<sequence>TLQNQKDACSVRYYGELGDYLESMCSTRRSQVLSWLRKKVKDVSPVPSEAEALPRAFAVTVVVAVVTVQWLPYSCSFAEAYPSEDLVVSLPGQPKVGFRQFAGYVNIDSKNGRSLLLLRGSRQTSRHYVPQLADAIHSYNIRSSGFKFNIGNPLLRLATDTSAAYDFFCKKCLEALTEAGLVIEYVNVYDVLLDLCYPSIVEQELRLKEMSTKMSMGVDVCMTFERQFYFNLPEVQHALHANHTRLPYEWAMCSTQTILCFYI</sequence>
<dbReference type="GO" id="GO:0006508">
    <property type="term" value="P:proteolysis"/>
    <property type="evidence" value="ECO:0007669"/>
    <property type="project" value="InterPro"/>
</dbReference>
<evidence type="ECO:0000313" key="2">
    <source>
        <dbReference type="EMBL" id="CAH2066735.1"/>
    </source>
</evidence>
<dbReference type="Gene3D" id="6.10.250.940">
    <property type="match status" value="1"/>
</dbReference>
<dbReference type="AlphaFoldDB" id="A0AAU9SI84"/>
<gene>
    <name evidence="2" type="ORF">TAV2_LOCUS17099</name>
</gene>
<dbReference type="EMBL" id="OU466861">
    <property type="protein sequence ID" value="CAH2066735.1"/>
    <property type="molecule type" value="Genomic_DNA"/>
</dbReference>
<name>A0AAU9SI84_THLAR</name>
<dbReference type="Pfam" id="PF00450">
    <property type="entry name" value="Peptidase_S10"/>
    <property type="match status" value="1"/>
</dbReference>
<evidence type="ECO:0000313" key="3">
    <source>
        <dbReference type="Proteomes" id="UP000836841"/>
    </source>
</evidence>
<dbReference type="SUPFAM" id="SSF53474">
    <property type="entry name" value="alpha/beta-Hydrolases"/>
    <property type="match status" value="1"/>
</dbReference>
<dbReference type="InterPro" id="IPR001563">
    <property type="entry name" value="Peptidase_S10"/>
</dbReference>
<organism evidence="2 3">
    <name type="scientific">Thlaspi arvense</name>
    <name type="common">Field penny-cress</name>
    <dbReference type="NCBI Taxonomy" id="13288"/>
    <lineage>
        <taxon>Eukaryota</taxon>
        <taxon>Viridiplantae</taxon>
        <taxon>Streptophyta</taxon>
        <taxon>Embryophyta</taxon>
        <taxon>Tracheophyta</taxon>
        <taxon>Spermatophyta</taxon>
        <taxon>Magnoliopsida</taxon>
        <taxon>eudicotyledons</taxon>
        <taxon>Gunneridae</taxon>
        <taxon>Pentapetalae</taxon>
        <taxon>rosids</taxon>
        <taxon>malvids</taxon>
        <taxon>Brassicales</taxon>
        <taxon>Brassicaceae</taxon>
        <taxon>Thlaspideae</taxon>
        <taxon>Thlaspi</taxon>
    </lineage>
</organism>
<proteinExistence type="inferred from homology"/>
<reference evidence="2 3" key="1">
    <citation type="submission" date="2022-03" db="EMBL/GenBank/DDBJ databases">
        <authorList>
            <person name="Nunn A."/>
            <person name="Chopra R."/>
            <person name="Nunn A."/>
            <person name="Contreras Garrido A."/>
        </authorList>
    </citation>
    <scope>NUCLEOTIDE SEQUENCE [LARGE SCALE GENOMIC DNA]</scope>
</reference>
<feature type="non-terminal residue" evidence="2">
    <location>
        <position position="263"/>
    </location>
</feature>
<dbReference type="GO" id="GO:0004185">
    <property type="term" value="F:serine-type carboxypeptidase activity"/>
    <property type="evidence" value="ECO:0007669"/>
    <property type="project" value="InterPro"/>
</dbReference>
<comment type="similarity">
    <text evidence="1">Belongs to the peptidase S10 family.</text>
</comment>
<evidence type="ECO:0000256" key="1">
    <source>
        <dbReference type="ARBA" id="ARBA00009431"/>
    </source>
</evidence>
<dbReference type="Proteomes" id="UP000836841">
    <property type="component" value="Chromosome 5"/>
</dbReference>
<keyword evidence="3" id="KW-1185">Reference proteome</keyword>
<accession>A0AAU9SI84</accession>
<protein>
    <submittedName>
        <fullName evidence="2">Uncharacterized protein</fullName>
    </submittedName>
</protein>